<evidence type="ECO:0000259" key="1">
    <source>
        <dbReference type="Pfam" id="PF13550"/>
    </source>
</evidence>
<gene>
    <name evidence="2" type="ORF">A9C11_11055</name>
</gene>
<dbReference type="Proteomes" id="UP000077748">
    <property type="component" value="Chromosome"/>
</dbReference>
<dbReference type="EMBL" id="CP015878">
    <property type="protein sequence ID" value="ANI14489.1"/>
    <property type="molecule type" value="Genomic_DNA"/>
</dbReference>
<dbReference type="Pfam" id="PF13550">
    <property type="entry name" value="Phage-tail_3"/>
    <property type="match status" value="1"/>
</dbReference>
<feature type="domain" description="Tip attachment protein J" evidence="1">
    <location>
        <begin position="641"/>
        <end position="771"/>
    </location>
</feature>
<dbReference type="NCBIfam" id="NF040662">
    <property type="entry name" value="attach_TipJ_rel"/>
    <property type="match status" value="1"/>
</dbReference>
<evidence type="ECO:0000313" key="2">
    <source>
        <dbReference type="EMBL" id="ANI14489.1"/>
    </source>
</evidence>
<dbReference type="RefSeq" id="WP_064582682.1">
    <property type="nucleotide sequence ID" value="NZ_CP015878.1"/>
</dbReference>
<protein>
    <recommendedName>
        <fullName evidence="1">Tip attachment protein J domain-containing protein</fullName>
    </recommendedName>
</protein>
<evidence type="ECO:0000313" key="3">
    <source>
        <dbReference type="Proteomes" id="UP000077748"/>
    </source>
</evidence>
<reference evidence="2 3" key="1">
    <citation type="submission" date="2016-05" db="EMBL/GenBank/DDBJ databases">
        <title>Genome Sequence of Pseudomonas citronellolis Strain SJTE-3, an Estrogens and Persistent Organic Pollutants degradation strain.</title>
        <authorList>
            <person name="Liang R."/>
        </authorList>
    </citation>
    <scope>NUCLEOTIDE SEQUENCE [LARGE SCALE GENOMIC DNA]</scope>
    <source>
        <strain evidence="2 3">SJTE-3</strain>
    </source>
</reference>
<name>A0A1A9KAI7_9PSED</name>
<sequence length="911" mass="99687">MIEIYPSRLEGEPLERHPIIRPVTIRDWLVANVPSFGDREVHPISIGLIPAEFACRSDLTERQINAEERVVPAEEWADTLLQPQDTIRIYIEPRGTDPFTITVALFKGAQSVFRSFMPKIPGVSSVPGSGESLTDSNADANKVKLGDVIPELAGNPKRFPDYLVPPRKYFAGPREQWMEVLLCVGKGEYQIPASSVLIGDTALLALGADARYTIYGPGEDLSAETGAEWWHTATEVGATSTGTAGLELTVATDVTQSPTASAYQFNGFTITIPTGQGSFPEDWEEGQVIRVIAPYSYTVTDGAPRDVITGPLGMLNAEPGDEIEVVGVNGGFYTVEDFDVSTGMTLDYEWGDPADQLALGTGLATIGPKGLLYRIVTISEDLQVITVERLDSSGSTDTGWPGFDAMTSSSAVISLDLSGSEGGYRGPFPACPEYEKTSLIEVDVFMPEGLCGVGREGQFYQISVFYDVEWRDMAVGGAWTVVSFSHAGNSLDQQGFTDQIALPYAMRPEVRIRKVFVNQGGNSTSEYRDTAQWYGLRAKLQAPTSYAGVTTIAVKVRSSDRISSMTDNKISMRPTRILPTRSAGAWTSPQPTRDIVPWVAYVAKSIGYTDADLDLAQLDALDAIWKSRGDTYDIAITDAGTVKSNIEDALDAGFAELTIKRGKISPVRDQPRSSFDHMYTPQNMTEALMRSFTAPGPDDYDGVDVEYTDGETWETATVECRLPGDIGRKVEKIKAPGVTDRDRAYRIGMRRRMVQLYRRWDYAWSTELDALNSEYLSYCVVADDVPGYAQSALLLSYQVLSGGVVQLESSEPLDWSSTAPHVVAVRRPDGTVSGPYVATRLDDYTLTIPTLDFAPDVSWGIEPPHLLFGSFFRWAYPVLITSIEPDSNVGASVSAVNYDSRIYQYDDATAP</sequence>
<dbReference type="InterPro" id="IPR032876">
    <property type="entry name" value="J_dom"/>
</dbReference>
<dbReference type="AlphaFoldDB" id="A0A1A9KAI7"/>
<accession>A0A1A9KAI7</accession>
<organism evidence="2 3">
    <name type="scientific">Pseudomonas citronellolis</name>
    <dbReference type="NCBI Taxonomy" id="53408"/>
    <lineage>
        <taxon>Bacteria</taxon>
        <taxon>Pseudomonadati</taxon>
        <taxon>Pseudomonadota</taxon>
        <taxon>Gammaproteobacteria</taxon>
        <taxon>Pseudomonadales</taxon>
        <taxon>Pseudomonadaceae</taxon>
        <taxon>Pseudomonas</taxon>
    </lineage>
</organism>
<proteinExistence type="predicted"/>